<evidence type="ECO:0000313" key="4">
    <source>
        <dbReference type="Proteomes" id="UP000250235"/>
    </source>
</evidence>
<dbReference type="AlphaFoldDB" id="A0A2Z7BF81"/>
<reference evidence="3 4" key="1">
    <citation type="journal article" date="2015" name="Proc. Natl. Acad. Sci. U.S.A.">
        <title>The resurrection genome of Boea hygrometrica: A blueprint for survival of dehydration.</title>
        <authorList>
            <person name="Xiao L."/>
            <person name="Yang G."/>
            <person name="Zhang L."/>
            <person name="Yang X."/>
            <person name="Zhao S."/>
            <person name="Ji Z."/>
            <person name="Zhou Q."/>
            <person name="Hu M."/>
            <person name="Wang Y."/>
            <person name="Chen M."/>
            <person name="Xu Y."/>
            <person name="Jin H."/>
            <person name="Xiao X."/>
            <person name="Hu G."/>
            <person name="Bao F."/>
            <person name="Hu Y."/>
            <person name="Wan P."/>
            <person name="Li L."/>
            <person name="Deng X."/>
            <person name="Kuang T."/>
            <person name="Xiang C."/>
            <person name="Zhu J.K."/>
            <person name="Oliver M.J."/>
            <person name="He Y."/>
        </authorList>
    </citation>
    <scope>NUCLEOTIDE SEQUENCE [LARGE SCALE GENOMIC DNA]</scope>
    <source>
        <strain evidence="4">cv. XS01</strain>
    </source>
</reference>
<evidence type="ECO:0000256" key="2">
    <source>
        <dbReference type="SAM" id="MobiDB-lite"/>
    </source>
</evidence>
<keyword evidence="4" id="KW-1185">Reference proteome</keyword>
<feature type="coiled-coil region" evidence="1">
    <location>
        <begin position="195"/>
        <end position="222"/>
    </location>
</feature>
<evidence type="ECO:0000313" key="3">
    <source>
        <dbReference type="EMBL" id="KZV32687.1"/>
    </source>
</evidence>
<sequence>MASSLIANSLQVDFESVLMFPEEGMAAMFKALESSGLRGFLGCSSGIYEADLAAFFQNALVRENSVVNTIQGKSVQITEEQFYGIFELPTEGLSDLSEVLKDLIFDARSIFSKSGEQVQTSCKKRKMKYEFFLLNDILAKSVTVKAWSFDSVTHERFLFMTAIHYGLKINWNFIESFAQLRASVTQLFIKQLRTKESIGNLKNQLLSKIDNLEKALAEAHTQQDQVLRGLIKIVRQEVQIHKTALYLEFLSLRERRLAPTSFTGKLALQRLAAVDLLIRSTTGNRTPSLACTRRPDEFITEGISSSRWPERVRRKEAATGGAWGDGREECLYDPQWFRDIASRGLTIIATPKSQFRTDPSDHGKAPSNIAP</sequence>
<gene>
    <name evidence="3" type="ORF">F511_26700</name>
</gene>
<evidence type="ECO:0000256" key="1">
    <source>
        <dbReference type="SAM" id="Coils"/>
    </source>
</evidence>
<accession>A0A2Z7BF81</accession>
<name>A0A2Z7BF81_9LAMI</name>
<feature type="region of interest" description="Disordered" evidence="2">
    <location>
        <begin position="351"/>
        <end position="371"/>
    </location>
</feature>
<dbReference type="Proteomes" id="UP000250235">
    <property type="component" value="Unassembled WGS sequence"/>
</dbReference>
<proteinExistence type="predicted"/>
<organism evidence="3 4">
    <name type="scientific">Dorcoceras hygrometricum</name>
    <dbReference type="NCBI Taxonomy" id="472368"/>
    <lineage>
        <taxon>Eukaryota</taxon>
        <taxon>Viridiplantae</taxon>
        <taxon>Streptophyta</taxon>
        <taxon>Embryophyta</taxon>
        <taxon>Tracheophyta</taxon>
        <taxon>Spermatophyta</taxon>
        <taxon>Magnoliopsida</taxon>
        <taxon>eudicotyledons</taxon>
        <taxon>Gunneridae</taxon>
        <taxon>Pentapetalae</taxon>
        <taxon>asterids</taxon>
        <taxon>lamiids</taxon>
        <taxon>Lamiales</taxon>
        <taxon>Gesneriaceae</taxon>
        <taxon>Didymocarpoideae</taxon>
        <taxon>Trichosporeae</taxon>
        <taxon>Loxocarpinae</taxon>
        <taxon>Dorcoceras</taxon>
    </lineage>
</organism>
<dbReference type="EMBL" id="KV006379">
    <property type="protein sequence ID" value="KZV32687.1"/>
    <property type="molecule type" value="Genomic_DNA"/>
</dbReference>
<dbReference type="OrthoDB" id="1839301at2759"/>
<protein>
    <submittedName>
        <fullName evidence="3">Uncharacterized protein</fullName>
    </submittedName>
</protein>
<keyword evidence="1" id="KW-0175">Coiled coil</keyword>